<dbReference type="GO" id="GO:0004252">
    <property type="term" value="F:serine-type endopeptidase activity"/>
    <property type="evidence" value="ECO:0007669"/>
    <property type="project" value="InterPro"/>
</dbReference>
<protein>
    <recommendedName>
        <fullName evidence="2 4">Signal peptidase I</fullName>
        <ecNumber evidence="4">3.4.21.89</ecNumber>
    </recommendedName>
</protein>
<dbReference type="SUPFAM" id="SSF51306">
    <property type="entry name" value="LexA/Signal peptidase"/>
    <property type="match status" value="1"/>
</dbReference>
<dbReference type="PANTHER" id="PTHR43390:SF1">
    <property type="entry name" value="CHLOROPLAST PROCESSING PEPTIDASE"/>
    <property type="match status" value="1"/>
</dbReference>
<evidence type="ECO:0000256" key="4">
    <source>
        <dbReference type="RuleBase" id="RU362042"/>
    </source>
</evidence>
<keyword evidence="4" id="KW-1133">Transmembrane helix</keyword>
<dbReference type="EC" id="3.4.21.89" evidence="4"/>
<keyword evidence="4" id="KW-0472">Membrane</keyword>
<dbReference type="Proteomes" id="UP000578569">
    <property type="component" value="Unassembled WGS sequence"/>
</dbReference>
<evidence type="ECO:0000256" key="3">
    <source>
        <dbReference type="PIRSR" id="PIRSR600223-1"/>
    </source>
</evidence>
<feature type="active site" evidence="3">
    <location>
        <position position="103"/>
    </location>
</feature>
<keyword evidence="4" id="KW-0645">Protease</keyword>
<feature type="active site" evidence="3">
    <location>
        <position position="42"/>
    </location>
</feature>
<comment type="caution">
    <text evidence="6">The sequence shown here is derived from an EMBL/GenBank/DDBJ whole genome shotgun (WGS) entry which is preliminary data.</text>
</comment>
<keyword evidence="4 6" id="KW-0378">Hydrolase</keyword>
<dbReference type="PANTHER" id="PTHR43390">
    <property type="entry name" value="SIGNAL PEPTIDASE I"/>
    <property type="match status" value="1"/>
</dbReference>
<sequence length="269" mass="29319">MTDKDAAEPKKGSVLKFLLLLAFFAYVLRTFLVAPFMIPSGSMLPTMWVGDYLFVSKWPYGYSRYSFPLGIPDFEGRIFESLPERGDVAVFHSPVVEGRVVVKRVIGLPGDTVETRGGTLILNGEAVPRERLRDFALTISPNSPCKVVPGASQFVEPGPGETQICRYPAYRETLPNGKSYVVLDQAATPGDEAGPFTVPQGHVFLMGDNRDDSGDSRFAGAVGGLGPVPVENLMGRAEMNFWSTDGSASLLLPWTWFSALRGSRIGISY</sequence>
<comment type="similarity">
    <text evidence="1 4">Belongs to the peptidase S26 family.</text>
</comment>
<proteinExistence type="inferred from homology"/>
<gene>
    <name evidence="6" type="ORF">FHS50_001051</name>
</gene>
<dbReference type="Gene3D" id="2.10.109.10">
    <property type="entry name" value="Umud Fragment, subunit A"/>
    <property type="match status" value="1"/>
</dbReference>
<dbReference type="InterPro" id="IPR036286">
    <property type="entry name" value="LexA/Signal_pep-like_sf"/>
</dbReference>
<dbReference type="GO" id="GO:0016020">
    <property type="term" value="C:membrane"/>
    <property type="evidence" value="ECO:0007669"/>
    <property type="project" value="UniProtKB-SubCell"/>
</dbReference>
<evidence type="ECO:0000259" key="5">
    <source>
        <dbReference type="Pfam" id="PF10502"/>
    </source>
</evidence>
<feature type="transmembrane region" description="Helical" evidence="4">
    <location>
        <begin position="17"/>
        <end position="38"/>
    </location>
</feature>
<dbReference type="RefSeq" id="WP_183933321.1">
    <property type="nucleotide sequence ID" value="NZ_JACICF010000001.1"/>
</dbReference>
<accession>A0A839Z0D9</accession>
<reference evidence="6 7" key="1">
    <citation type="submission" date="2020-08" db="EMBL/GenBank/DDBJ databases">
        <title>Genomic Encyclopedia of Type Strains, Phase IV (KMG-IV): sequencing the most valuable type-strain genomes for metagenomic binning, comparative biology and taxonomic classification.</title>
        <authorList>
            <person name="Goeker M."/>
        </authorList>
    </citation>
    <scope>NUCLEOTIDE SEQUENCE [LARGE SCALE GENOMIC DNA]</scope>
    <source>
        <strain evidence="6 7">DSM 24194</strain>
    </source>
</reference>
<keyword evidence="7" id="KW-1185">Reference proteome</keyword>
<evidence type="ECO:0000313" key="7">
    <source>
        <dbReference type="Proteomes" id="UP000578569"/>
    </source>
</evidence>
<name>A0A839Z0D9_9SPHN</name>
<dbReference type="Pfam" id="PF10502">
    <property type="entry name" value="Peptidase_S26"/>
    <property type="match status" value="1"/>
</dbReference>
<dbReference type="EMBL" id="JACICF010000001">
    <property type="protein sequence ID" value="MBB3764028.1"/>
    <property type="molecule type" value="Genomic_DNA"/>
</dbReference>
<comment type="catalytic activity">
    <reaction evidence="4">
        <text>Cleavage of hydrophobic, N-terminal signal or leader sequences from secreted and periplasmic proteins.</text>
        <dbReference type="EC" id="3.4.21.89"/>
    </reaction>
</comment>
<evidence type="ECO:0000313" key="6">
    <source>
        <dbReference type="EMBL" id="MBB3764028.1"/>
    </source>
</evidence>
<dbReference type="NCBIfam" id="TIGR02227">
    <property type="entry name" value="sigpep_I_bact"/>
    <property type="match status" value="1"/>
</dbReference>
<evidence type="ECO:0000256" key="2">
    <source>
        <dbReference type="ARBA" id="ARBA00019232"/>
    </source>
</evidence>
<comment type="subcellular location">
    <subcellularLocation>
        <location evidence="4">Membrane</location>
        <topology evidence="4">Single-pass type II membrane protein</topology>
    </subcellularLocation>
</comment>
<evidence type="ECO:0000256" key="1">
    <source>
        <dbReference type="ARBA" id="ARBA00009370"/>
    </source>
</evidence>
<dbReference type="CDD" id="cd06530">
    <property type="entry name" value="S26_SPase_I"/>
    <property type="match status" value="1"/>
</dbReference>
<dbReference type="AlphaFoldDB" id="A0A839Z0D9"/>
<keyword evidence="4" id="KW-0812">Transmembrane</keyword>
<dbReference type="GO" id="GO:0006465">
    <property type="term" value="P:signal peptide processing"/>
    <property type="evidence" value="ECO:0007669"/>
    <property type="project" value="InterPro"/>
</dbReference>
<dbReference type="InterPro" id="IPR019533">
    <property type="entry name" value="Peptidase_S26"/>
</dbReference>
<dbReference type="PRINTS" id="PR00727">
    <property type="entry name" value="LEADERPTASE"/>
</dbReference>
<dbReference type="InterPro" id="IPR000223">
    <property type="entry name" value="Pept_S26A_signal_pept_1"/>
</dbReference>
<organism evidence="6 7">
    <name type="scientific">Sphingomicrobium lutaoense</name>
    <dbReference type="NCBI Taxonomy" id="515949"/>
    <lineage>
        <taxon>Bacteria</taxon>
        <taxon>Pseudomonadati</taxon>
        <taxon>Pseudomonadota</taxon>
        <taxon>Alphaproteobacteria</taxon>
        <taxon>Sphingomonadales</taxon>
        <taxon>Sphingomonadaceae</taxon>
        <taxon>Sphingomicrobium</taxon>
    </lineage>
</organism>
<dbReference type="GO" id="GO:0009003">
    <property type="term" value="F:signal peptidase activity"/>
    <property type="evidence" value="ECO:0007669"/>
    <property type="project" value="UniProtKB-EC"/>
</dbReference>
<feature type="domain" description="Peptidase S26" evidence="5">
    <location>
        <begin position="14"/>
        <end position="242"/>
    </location>
</feature>